<evidence type="ECO:0008006" key="4">
    <source>
        <dbReference type="Google" id="ProtNLM"/>
    </source>
</evidence>
<evidence type="ECO:0000313" key="3">
    <source>
        <dbReference type="Proteomes" id="UP001630127"/>
    </source>
</evidence>
<name>A0ABD2ZXS7_9GENT</name>
<dbReference type="EMBL" id="JBJUIK010000007">
    <property type="protein sequence ID" value="KAL3522962.1"/>
    <property type="molecule type" value="Genomic_DNA"/>
</dbReference>
<evidence type="ECO:0000313" key="2">
    <source>
        <dbReference type="EMBL" id="KAL3522962.1"/>
    </source>
</evidence>
<protein>
    <recommendedName>
        <fullName evidence="4">G-patch domain-containing protein</fullName>
    </recommendedName>
</protein>
<dbReference type="Proteomes" id="UP001630127">
    <property type="component" value="Unassembled WGS sequence"/>
</dbReference>
<organism evidence="2 3">
    <name type="scientific">Cinchona calisaya</name>
    <dbReference type="NCBI Taxonomy" id="153742"/>
    <lineage>
        <taxon>Eukaryota</taxon>
        <taxon>Viridiplantae</taxon>
        <taxon>Streptophyta</taxon>
        <taxon>Embryophyta</taxon>
        <taxon>Tracheophyta</taxon>
        <taxon>Spermatophyta</taxon>
        <taxon>Magnoliopsida</taxon>
        <taxon>eudicotyledons</taxon>
        <taxon>Gunneridae</taxon>
        <taxon>Pentapetalae</taxon>
        <taxon>asterids</taxon>
        <taxon>lamiids</taxon>
        <taxon>Gentianales</taxon>
        <taxon>Rubiaceae</taxon>
        <taxon>Cinchonoideae</taxon>
        <taxon>Cinchoneae</taxon>
        <taxon>Cinchona</taxon>
    </lineage>
</organism>
<comment type="caution">
    <text evidence="2">The sequence shown here is derived from an EMBL/GenBank/DDBJ whole genome shotgun (WGS) entry which is preliminary data.</text>
</comment>
<dbReference type="AlphaFoldDB" id="A0ABD2ZXS7"/>
<gene>
    <name evidence="2" type="ORF">ACH5RR_015796</name>
</gene>
<keyword evidence="1" id="KW-0812">Transmembrane</keyword>
<reference evidence="2 3" key="1">
    <citation type="submission" date="2024-11" db="EMBL/GenBank/DDBJ databases">
        <title>A near-complete genome assembly of Cinchona calisaya.</title>
        <authorList>
            <person name="Lian D.C."/>
            <person name="Zhao X.W."/>
            <person name="Wei L."/>
        </authorList>
    </citation>
    <scope>NUCLEOTIDE SEQUENCE [LARGE SCALE GENOMIC DNA]</scope>
    <source>
        <tissue evidence="2">Nenye</tissue>
    </source>
</reference>
<sequence length="109" mass="12484">MIPDTSIMMAKYQPGKGLGIVNARELPAISRTCGLGFHQNSGERKEVKKIRRVNRKELNSHFIFLPCIMLFHAHLESLFSKLMIAKSRLTLTKGYSFIHWDSCKLGVFF</sequence>
<accession>A0ABD2ZXS7</accession>
<proteinExistence type="predicted"/>
<keyword evidence="1" id="KW-0472">Membrane</keyword>
<keyword evidence="1" id="KW-1133">Transmembrane helix</keyword>
<keyword evidence="3" id="KW-1185">Reference proteome</keyword>
<feature type="transmembrane region" description="Helical" evidence="1">
    <location>
        <begin position="58"/>
        <end position="75"/>
    </location>
</feature>
<evidence type="ECO:0000256" key="1">
    <source>
        <dbReference type="SAM" id="Phobius"/>
    </source>
</evidence>